<dbReference type="RefSeq" id="WP_216455438.1">
    <property type="nucleotide sequence ID" value="NZ_JAHLQL010000001.1"/>
</dbReference>
<organism evidence="1 2">
    <name type="scientific">Clostridium simiarum</name>
    <dbReference type="NCBI Taxonomy" id="2841506"/>
    <lineage>
        <taxon>Bacteria</taxon>
        <taxon>Bacillati</taxon>
        <taxon>Bacillota</taxon>
        <taxon>Clostridia</taxon>
        <taxon>Eubacteriales</taxon>
        <taxon>Clostridiaceae</taxon>
        <taxon>Clostridium</taxon>
    </lineage>
</organism>
<protein>
    <submittedName>
        <fullName evidence="1">Uncharacterized protein</fullName>
    </submittedName>
</protein>
<evidence type="ECO:0000313" key="2">
    <source>
        <dbReference type="Proteomes" id="UP000736583"/>
    </source>
</evidence>
<proteinExistence type="predicted"/>
<gene>
    <name evidence="1" type="ORF">KQI89_00210</name>
</gene>
<dbReference type="EMBL" id="JAHLQL010000001">
    <property type="protein sequence ID" value="MBU5590178.1"/>
    <property type="molecule type" value="Genomic_DNA"/>
</dbReference>
<reference evidence="1 2" key="1">
    <citation type="submission" date="2021-06" db="EMBL/GenBank/DDBJ databases">
        <authorList>
            <person name="Sun Q."/>
            <person name="Li D."/>
        </authorList>
    </citation>
    <scope>NUCLEOTIDE SEQUENCE [LARGE SCALE GENOMIC DNA]</scope>
    <source>
        <strain evidence="1 2">MSJ-4</strain>
    </source>
</reference>
<comment type="caution">
    <text evidence="1">The sequence shown here is derived from an EMBL/GenBank/DDBJ whole genome shotgun (WGS) entry which is preliminary data.</text>
</comment>
<name>A0ABS6EW14_9CLOT</name>
<dbReference type="Proteomes" id="UP000736583">
    <property type="component" value="Unassembled WGS sequence"/>
</dbReference>
<sequence>MYKPIDLNQEKNNQRETLVYVLEEENTVMDNIDEKLLKEADVYGLALNGTHLNSIDEDLKFLNGNELYIEVIISNP</sequence>
<keyword evidence="2" id="KW-1185">Reference proteome</keyword>
<evidence type="ECO:0000313" key="1">
    <source>
        <dbReference type="EMBL" id="MBU5590178.1"/>
    </source>
</evidence>
<accession>A0ABS6EW14</accession>